<sequence length="93" mass="9796">MLLKGVEPVGPDAALVGDPRAEQRKLIDLQLAGAPGALAPLLDQAASPQDTNVVRDRLWGQVERFGEFSHRGVTPRETTHQGATDGVAKSGEG</sequence>
<dbReference type="EMBL" id="BLAD01000065">
    <property type="protein sequence ID" value="GES03114.1"/>
    <property type="molecule type" value="Genomic_DNA"/>
</dbReference>
<keyword evidence="3" id="KW-1185">Reference proteome</keyword>
<dbReference type="AlphaFoldDB" id="A0A5M3W2X8"/>
<feature type="region of interest" description="Disordered" evidence="1">
    <location>
        <begin position="69"/>
        <end position="93"/>
    </location>
</feature>
<name>A0A5M3W2X8_9ACTN</name>
<protein>
    <submittedName>
        <fullName evidence="2">Uncharacterized protein</fullName>
    </submittedName>
</protein>
<accession>A0A5M3W2X8</accession>
<evidence type="ECO:0000256" key="1">
    <source>
        <dbReference type="SAM" id="MobiDB-lite"/>
    </source>
</evidence>
<reference evidence="2 3" key="1">
    <citation type="submission" date="2019-10" db="EMBL/GenBank/DDBJ databases">
        <title>Whole genome shotgun sequence of Acrocarpospora corrugata NBRC 13972.</title>
        <authorList>
            <person name="Ichikawa N."/>
            <person name="Kimura A."/>
            <person name="Kitahashi Y."/>
            <person name="Komaki H."/>
            <person name="Oguchi A."/>
        </authorList>
    </citation>
    <scope>NUCLEOTIDE SEQUENCE [LARGE SCALE GENOMIC DNA]</scope>
    <source>
        <strain evidence="2 3">NBRC 13972</strain>
    </source>
</reference>
<comment type="caution">
    <text evidence="2">The sequence shown here is derived from an EMBL/GenBank/DDBJ whole genome shotgun (WGS) entry which is preliminary data.</text>
</comment>
<dbReference type="Proteomes" id="UP000334990">
    <property type="component" value="Unassembled WGS sequence"/>
</dbReference>
<proteinExistence type="predicted"/>
<gene>
    <name evidence="2" type="ORF">Acor_51800</name>
</gene>
<evidence type="ECO:0000313" key="2">
    <source>
        <dbReference type="EMBL" id="GES03114.1"/>
    </source>
</evidence>
<organism evidence="2 3">
    <name type="scientific">Acrocarpospora corrugata</name>
    <dbReference type="NCBI Taxonomy" id="35763"/>
    <lineage>
        <taxon>Bacteria</taxon>
        <taxon>Bacillati</taxon>
        <taxon>Actinomycetota</taxon>
        <taxon>Actinomycetes</taxon>
        <taxon>Streptosporangiales</taxon>
        <taxon>Streptosporangiaceae</taxon>
        <taxon>Acrocarpospora</taxon>
    </lineage>
</organism>
<evidence type="ECO:0000313" key="3">
    <source>
        <dbReference type="Proteomes" id="UP000334990"/>
    </source>
</evidence>